<comment type="caution">
    <text evidence="3">The sequence shown here is derived from an EMBL/GenBank/DDBJ whole genome shotgun (WGS) entry which is preliminary data.</text>
</comment>
<dbReference type="RefSeq" id="XP_013245927.1">
    <property type="nucleotide sequence ID" value="XM_013390473.1"/>
</dbReference>
<dbReference type="OrthoDB" id="5132116at2759"/>
<feature type="compositionally biased region" description="Polar residues" evidence="2">
    <location>
        <begin position="77"/>
        <end position="95"/>
    </location>
</feature>
<dbReference type="SUPFAM" id="SSF53067">
    <property type="entry name" value="Actin-like ATPase domain"/>
    <property type="match status" value="2"/>
</dbReference>
<evidence type="ECO:0000256" key="2">
    <source>
        <dbReference type="SAM" id="MobiDB-lite"/>
    </source>
</evidence>
<dbReference type="PANTHER" id="PTHR11937">
    <property type="entry name" value="ACTIN"/>
    <property type="match status" value="1"/>
</dbReference>
<dbReference type="Gene3D" id="3.30.420.40">
    <property type="match status" value="3"/>
</dbReference>
<evidence type="ECO:0000313" key="3">
    <source>
        <dbReference type="EMBL" id="KDN53088.1"/>
    </source>
</evidence>
<protein>
    <submittedName>
        <fullName evidence="3">Actin/actin-like protein</fullName>
    </submittedName>
</protein>
<dbReference type="FunCoup" id="A0A066WKI4">
    <property type="interactions" value="162"/>
</dbReference>
<feature type="region of interest" description="Disordered" evidence="2">
    <location>
        <begin position="43"/>
        <end position="103"/>
    </location>
</feature>
<dbReference type="OMA" id="SKSWHSY"/>
<dbReference type="InterPro" id="IPR043129">
    <property type="entry name" value="ATPase_NBD"/>
</dbReference>
<dbReference type="FunFam" id="3.30.420.40:FF:000058">
    <property type="entry name" value="Putative actin-related protein 5"/>
    <property type="match status" value="1"/>
</dbReference>
<dbReference type="Gene3D" id="3.90.640.10">
    <property type="entry name" value="Actin, Chain A, domain 4"/>
    <property type="match status" value="1"/>
</dbReference>
<dbReference type="EMBL" id="JMSN01000004">
    <property type="protein sequence ID" value="KDN53088.1"/>
    <property type="molecule type" value="Genomic_DNA"/>
</dbReference>
<name>A0A066WKI4_TILAU</name>
<evidence type="ECO:0000256" key="1">
    <source>
        <dbReference type="RuleBase" id="RU000487"/>
    </source>
</evidence>
<dbReference type="GeneID" id="25267101"/>
<reference evidence="3 4" key="1">
    <citation type="submission" date="2014-05" db="EMBL/GenBank/DDBJ databases">
        <title>Draft genome sequence of a rare smut relative, Tilletiaria anomala UBC 951.</title>
        <authorList>
            <consortium name="DOE Joint Genome Institute"/>
            <person name="Toome M."/>
            <person name="Kuo A."/>
            <person name="Henrissat B."/>
            <person name="Lipzen A."/>
            <person name="Tritt A."/>
            <person name="Yoshinaga Y."/>
            <person name="Zane M."/>
            <person name="Barry K."/>
            <person name="Grigoriev I.V."/>
            <person name="Spatafora J.W."/>
            <person name="Aimea M.C."/>
        </authorList>
    </citation>
    <scope>NUCLEOTIDE SEQUENCE [LARGE SCALE GENOMIC DNA]</scope>
    <source>
        <strain evidence="3 4">UBC 951</strain>
    </source>
</reference>
<keyword evidence="4" id="KW-1185">Reference proteome</keyword>
<dbReference type="InterPro" id="IPR004000">
    <property type="entry name" value="Actin"/>
</dbReference>
<dbReference type="HOGENOM" id="CLU_027965_6_2_1"/>
<comment type="similarity">
    <text evidence="1">Belongs to the actin family.</text>
</comment>
<dbReference type="STRING" id="1037660.A0A066WKI4"/>
<proteinExistence type="inferred from homology"/>
<evidence type="ECO:0000313" key="4">
    <source>
        <dbReference type="Proteomes" id="UP000027361"/>
    </source>
</evidence>
<organism evidence="3 4">
    <name type="scientific">Tilletiaria anomala (strain ATCC 24038 / CBS 436.72 / UBC 951)</name>
    <dbReference type="NCBI Taxonomy" id="1037660"/>
    <lineage>
        <taxon>Eukaryota</taxon>
        <taxon>Fungi</taxon>
        <taxon>Dikarya</taxon>
        <taxon>Basidiomycota</taxon>
        <taxon>Ustilaginomycotina</taxon>
        <taxon>Exobasidiomycetes</taxon>
        <taxon>Georgefischeriales</taxon>
        <taxon>Tilletiariaceae</taxon>
        <taxon>Tilletiaria</taxon>
    </lineage>
</organism>
<accession>A0A066WKI4</accession>
<gene>
    <name evidence="3" type="ORF">K437DRAFT_292530</name>
</gene>
<sequence length="500" mass="53764">MPGIFGGDDVSAIVVDCGSSTFRIGWAGEDTPRGVIPTAYGWLPDPEEGGDAISKAAAADGNTTSAEDAMEGVEPTGKSTSAAGASTDANETQPDAASTSKSSAAAEKWRAKIYGEKRKRFFGDIAVGMYREGGEIASPLNDEGALSSTASFLAQTEYALRASLQADPREHPLMVTEPSWNSKEMREEMTEIAFEGLQVPAYYLANSTVLSAFAAGKPTALIVDVGENSMSAIPVVDGFILRKGIHRQPIGGRAVSRALFHSLREPPPQSPRAGKLTEIFPHYLIQSKVPVEPGRPPQVKLREDRLKGSTESFRMYHTLKVLNDFKEACAQVMEIPWDESHALQRPSKTYEFPDGYNDSFGVERLRGPEILFNPKSWQGVGDVLPAPASGTADYVGLADLALQAINSTDVDSRAALFSNVVCVGGSTSLPGLTDRLSYEISIKAAGQKIKIHSPGNLVERKYSSWIGGSILSSLGTFHSLWLSKQEYDEHGPALVHARCK</sequence>
<dbReference type="Pfam" id="PF00022">
    <property type="entry name" value="Actin"/>
    <property type="match status" value="1"/>
</dbReference>
<dbReference type="CDD" id="cd13395">
    <property type="entry name" value="ASKHA_NBD_Arp4_ACTL6-like"/>
    <property type="match status" value="1"/>
</dbReference>
<dbReference type="InParanoid" id="A0A066WKI4"/>
<dbReference type="Proteomes" id="UP000027361">
    <property type="component" value="Unassembled WGS sequence"/>
</dbReference>
<dbReference type="AlphaFoldDB" id="A0A066WKI4"/>
<dbReference type="SMART" id="SM00268">
    <property type="entry name" value="ACTIN"/>
    <property type="match status" value="1"/>
</dbReference>